<dbReference type="Pfam" id="PF23226">
    <property type="entry name" value="Exo_endo_phos_PGAP2IP"/>
    <property type="match status" value="1"/>
</dbReference>
<feature type="transmembrane region" description="Helical" evidence="1">
    <location>
        <begin position="34"/>
        <end position="52"/>
    </location>
</feature>
<evidence type="ECO:0000259" key="3">
    <source>
        <dbReference type="Pfam" id="PF23022"/>
    </source>
</evidence>
<feature type="transmembrane region" description="Helical" evidence="1">
    <location>
        <begin position="147"/>
        <end position="165"/>
    </location>
</feature>
<dbReference type="InterPro" id="IPR057315">
    <property type="entry name" value="Exo_endo_phos_PGAP2IP_C"/>
</dbReference>
<feature type="transmembrane region" description="Helical" evidence="1">
    <location>
        <begin position="228"/>
        <end position="246"/>
    </location>
</feature>
<feature type="domain" description="PGAP2IP second transmembrane" evidence="2">
    <location>
        <begin position="188"/>
        <end position="336"/>
    </location>
</feature>
<organism evidence="5 6">
    <name type="scientific">Romanomermis culicivorax</name>
    <name type="common">Nematode worm</name>
    <dbReference type="NCBI Taxonomy" id="13658"/>
    <lineage>
        <taxon>Eukaryota</taxon>
        <taxon>Metazoa</taxon>
        <taxon>Ecdysozoa</taxon>
        <taxon>Nematoda</taxon>
        <taxon>Enoplea</taxon>
        <taxon>Dorylaimia</taxon>
        <taxon>Mermithida</taxon>
        <taxon>Mermithoidea</taxon>
        <taxon>Mermithidae</taxon>
        <taxon>Romanomermis</taxon>
    </lineage>
</organism>
<dbReference type="GO" id="GO:0016020">
    <property type="term" value="C:membrane"/>
    <property type="evidence" value="ECO:0007669"/>
    <property type="project" value="GOC"/>
</dbReference>
<evidence type="ECO:0000259" key="4">
    <source>
        <dbReference type="Pfam" id="PF23226"/>
    </source>
</evidence>
<dbReference type="Pfam" id="PF23022">
    <property type="entry name" value="6TM_1st_PGAP2IP"/>
    <property type="match status" value="1"/>
</dbReference>
<dbReference type="GO" id="GO:0006506">
    <property type="term" value="P:GPI anchor biosynthetic process"/>
    <property type="evidence" value="ECO:0007669"/>
    <property type="project" value="TreeGrafter"/>
</dbReference>
<feature type="transmembrane region" description="Helical" evidence="1">
    <location>
        <begin position="278"/>
        <end position="295"/>
    </location>
</feature>
<keyword evidence="1" id="KW-1133">Transmembrane helix</keyword>
<proteinExistence type="predicted"/>
<feature type="transmembrane region" description="Helical" evidence="1">
    <location>
        <begin position="73"/>
        <end position="101"/>
    </location>
</feature>
<dbReference type="InterPro" id="IPR053911">
    <property type="entry name" value="PGAP2IP_TM_2nd"/>
</dbReference>
<reference evidence="6" key="1">
    <citation type="submission" date="2022-11" db="UniProtKB">
        <authorList>
            <consortium name="WormBaseParasite"/>
        </authorList>
    </citation>
    <scope>IDENTIFICATION</scope>
</reference>
<keyword evidence="1" id="KW-0812">Transmembrane</keyword>
<dbReference type="AlphaFoldDB" id="A0A915IWL6"/>
<evidence type="ECO:0000313" key="5">
    <source>
        <dbReference type="Proteomes" id="UP000887565"/>
    </source>
</evidence>
<feature type="transmembrane region" description="Helical" evidence="1">
    <location>
        <begin position="307"/>
        <end position="332"/>
    </location>
</feature>
<sequence length="471" mass="53500">MAQLKRMIEGYAFWTVFSALPPMIWFYPMNKLDLTGYEALVVVLFSPILLKIEFLSKILRKTSMGAQFVDSMIVLSLLSFQMPTTLCRLCTVAFGAFWAALKMAIDFSSSEDDDRDEIVMGYTTGYVAVLTSRIFYKTITPAFNDHFSNWTIFVVCATNIFFSSLPAADKETPRKRPPLKCSLCRCYLGTAAGFGSLLYVKLSIFGEMSVPFRWFNDSKQDHSTTLDSNPNSLLILACLICGYFIGDKFPLMILHPLWSLAGLLSFSGIYKLSDYEGLLSACILAIFVGSLWSIYSRSFLECCRPAMVFTGAMFFYLLPAFYAVWTVAYNFVPLGTPCLSLSKIAFFPGWLMFFISLDLFARWCRQDIISFNQRRHRRSAWLVILSLFLLSCGGMYNRFTNWTKLNSSKNITDIDHVTAMIWTYHFGYDNDGWPSLERTANLIKDIDADIVGLLETDASRLVTSLDFLGLR</sequence>
<dbReference type="Proteomes" id="UP000887565">
    <property type="component" value="Unplaced"/>
</dbReference>
<dbReference type="Pfam" id="PF23021">
    <property type="entry name" value="6TM_2nd_PGAP2IP"/>
    <property type="match status" value="1"/>
</dbReference>
<feature type="domain" description="PGAP2IP first transmembrane" evidence="3">
    <location>
        <begin position="11"/>
        <end position="142"/>
    </location>
</feature>
<dbReference type="InterPro" id="IPR051916">
    <property type="entry name" value="GPI-anchor_lipid_remodeler"/>
</dbReference>
<evidence type="ECO:0000313" key="6">
    <source>
        <dbReference type="WBParaSite" id="nRc.2.0.1.t18181-RA"/>
    </source>
</evidence>
<dbReference type="InterPro" id="IPR053912">
    <property type="entry name" value="PGAP2IP_TM_1nd"/>
</dbReference>
<feature type="transmembrane region" description="Helical" evidence="1">
    <location>
        <begin position="186"/>
        <end position="208"/>
    </location>
</feature>
<evidence type="ECO:0000256" key="1">
    <source>
        <dbReference type="SAM" id="Phobius"/>
    </source>
</evidence>
<dbReference type="WBParaSite" id="nRc.2.0.1.t18181-RA">
    <property type="protein sequence ID" value="nRc.2.0.1.t18181-RA"/>
    <property type="gene ID" value="nRc.2.0.1.g18181"/>
</dbReference>
<feature type="transmembrane region" description="Helical" evidence="1">
    <location>
        <begin position="344"/>
        <end position="361"/>
    </location>
</feature>
<evidence type="ECO:0000259" key="2">
    <source>
        <dbReference type="Pfam" id="PF23021"/>
    </source>
</evidence>
<accession>A0A915IWL6</accession>
<name>A0A915IWL6_ROMCU</name>
<feature type="domain" description="PGAP2IP C-terminal nuclease-like" evidence="4">
    <location>
        <begin position="416"/>
        <end position="463"/>
    </location>
</feature>
<dbReference type="GO" id="GO:0005783">
    <property type="term" value="C:endoplasmic reticulum"/>
    <property type="evidence" value="ECO:0007669"/>
    <property type="project" value="TreeGrafter"/>
</dbReference>
<feature type="transmembrane region" description="Helical" evidence="1">
    <location>
        <begin position="12"/>
        <end position="28"/>
    </location>
</feature>
<keyword evidence="1" id="KW-0472">Membrane</keyword>
<dbReference type="PANTHER" id="PTHR14859:SF1">
    <property type="entry name" value="PGAP2-INTERACTING PROTEIN"/>
    <property type="match status" value="1"/>
</dbReference>
<keyword evidence="5" id="KW-1185">Reference proteome</keyword>
<dbReference type="PANTHER" id="PTHR14859">
    <property type="entry name" value="CALCOFLUOR WHITE HYPERSENSITIVE PROTEIN PRECURSOR"/>
    <property type="match status" value="1"/>
</dbReference>
<feature type="transmembrane region" description="Helical" evidence="1">
    <location>
        <begin position="381"/>
        <end position="399"/>
    </location>
</feature>
<protein>
    <submittedName>
        <fullName evidence="6">Uncharacterized protein</fullName>
    </submittedName>
</protein>
<dbReference type="OMA" id="CVWYFPL"/>